<dbReference type="Proteomes" id="UP000245926">
    <property type="component" value="Chromosome"/>
</dbReference>
<dbReference type="AlphaFoldDB" id="A0A2U8W8V9"/>
<organism evidence="2 3">
    <name type="scientific">Methylobacterium durans</name>
    <dbReference type="NCBI Taxonomy" id="2202825"/>
    <lineage>
        <taxon>Bacteria</taxon>
        <taxon>Pseudomonadati</taxon>
        <taxon>Pseudomonadota</taxon>
        <taxon>Alphaproteobacteria</taxon>
        <taxon>Hyphomicrobiales</taxon>
        <taxon>Methylobacteriaceae</taxon>
        <taxon>Methylobacterium</taxon>
    </lineage>
</organism>
<dbReference type="EMBL" id="CP029550">
    <property type="protein sequence ID" value="AWN42547.1"/>
    <property type="molecule type" value="Genomic_DNA"/>
</dbReference>
<sequence length="78" mass="8682">MPRYFLDFSDAKGKIVDREGIDLADRSAARAEVNTTLSELARDLPPDEDRMMLVARVRDEAGGVLMIATLSLVVEWTT</sequence>
<proteinExistence type="predicted"/>
<protein>
    <recommendedName>
        <fullName evidence="1">DUF6894 domain-containing protein</fullName>
    </recommendedName>
</protein>
<keyword evidence="3" id="KW-1185">Reference proteome</keyword>
<dbReference type="InterPro" id="IPR054189">
    <property type="entry name" value="DUF6894"/>
</dbReference>
<evidence type="ECO:0000259" key="1">
    <source>
        <dbReference type="Pfam" id="PF21834"/>
    </source>
</evidence>
<evidence type="ECO:0000313" key="3">
    <source>
        <dbReference type="Proteomes" id="UP000245926"/>
    </source>
</evidence>
<gene>
    <name evidence="2" type="ORF">DK389_21125</name>
</gene>
<dbReference type="KEGG" id="mets:DK389_21125"/>
<reference evidence="3" key="1">
    <citation type="submission" date="2018-05" db="EMBL/GenBank/DDBJ databases">
        <title>Complete Genome Sequence of Methylobacterium sp. 17SD2-17.</title>
        <authorList>
            <person name="Srinivasan S."/>
        </authorList>
    </citation>
    <scope>NUCLEOTIDE SEQUENCE [LARGE SCALE GENOMIC DNA]</scope>
    <source>
        <strain evidence="3">17SD2-17</strain>
    </source>
</reference>
<feature type="domain" description="DUF6894" evidence="1">
    <location>
        <begin position="3"/>
        <end position="70"/>
    </location>
</feature>
<dbReference type="RefSeq" id="WP_109892536.1">
    <property type="nucleotide sequence ID" value="NZ_CP029550.1"/>
</dbReference>
<dbReference type="Pfam" id="PF21834">
    <property type="entry name" value="DUF6894"/>
    <property type="match status" value="1"/>
</dbReference>
<name>A0A2U8W8V9_9HYPH</name>
<evidence type="ECO:0000313" key="2">
    <source>
        <dbReference type="EMBL" id="AWN42547.1"/>
    </source>
</evidence>
<accession>A0A2U8W8V9</accession>
<dbReference type="OrthoDB" id="8094360at2"/>